<feature type="domain" description="Restriction endonuclease type IV Mrr" evidence="3">
    <location>
        <begin position="13"/>
        <end position="126"/>
    </location>
</feature>
<feature type="transmembrane region" description="Helical" evidence="2">
    <location>
        <begin position="185"/>
        <end position="207"/>
    </location>
</feature>
<dbReference type="Proteomes" id="UP000628840">
    <property type="component" value="Unassembled WGS sequence"/>
</dbReference>
<evidence type="ECO:0000259" key="3">
    <source>
        <dbReference type="Pfam" id="PF04471"/>
    </source>
</evidence>
<dbReference type="SUPFAM" id="SSF52980">
    <property type="entry name" value="Restriction endonuclease-like"/>
    <property type="match status" value="1"/>
</dbReference>
<evidence type="ECO:0000256" key="2">
    <source>
        <dbReference type="SAM" id="Phobius"/>
    </source>
</evidence>
<feature type="transmembrane region" description="Helical" evidence="2">
    <location>
        <begin position="283"/>
        <end position="301"/>
    </location>
</feature>
<dbReference type="Pfam" id="PF04471">
    <property type="entry name" value="Mrr_cat"/>
    <property type="match status" value="1"/>
</dbReference>
<dbReference type="GO" id="GO:0009307">
    <property type="term" value="P:DNA restriction-modification system"/>
    <property type="evidence" value="ECO:0007669"/>
    <property type="project" value="InterPro"/>
</dbReference>
<evidence type="ECO:0000256" key="1">
    <source>
        <dbReference type="SAM" id="MobiDB-lite"/>
    </source>
</evidence>
<name>A0A830F9Q4_9EURY</name>
<accession>A0A830F9Q4</accession>
<dbReference type="PANTHER" id="PTHR30015:SF6">
    <property type="entry name" value="SLL1429 PROTEIN"/>
    <property type="match status" value="1"/>
</dbReference>
<proteinExistence type="predicted"/>
<protein>
    <recommendedName>
        <fullName evidence="3">Restriction endonuclease type IV Mrr domain-containing protein</fullName>
    </recommendedName>
</protein>
<feature type="compositionally biased region" description="Basic residues" evidence="1">
    <location>
        <begin position="155"/>
        <end position="172"/>
    </location>
</feature>
<keyword evidence="2" id="KW-0472">Membrane</keyword>
<keyword evidence="5" id="KW-1185">Reference proteome</keyword>
<comment type="caution">
    <text evidence="4">The sequence shown here is derived from an EMBL/GenBank/DDBJ whole genome shotgun (WGS) entry which is preliminary data.</text>
</comment>
<dbReference type="GO" id="GO:0003677">
    <property type="term" value="F:DNA binding"/>
    <property type="evidence" value="ECO:0007669"/>
    <property type="project" value="InterPro"/>
</dbReference>
<dbReference type="InterPro" id="IPR052906">
    <property type="entry name" value="Type_IV_Methyl-Rstrct_Enzyme"/>
</dbReference>
<dbReference type="PANTHER" id="PTHR30015">
    <property type="entry name" value="MRR RESTRICTION SYSTEM PROTEIN"/>
    <property type="match status" value="1"/>
</dbReference>
<dbReference type="InterPro" id="IPR011856">
    <property type="entry name" value="tRNA_endonuc-like_dom_sf"/>
</dbReference>
<gene>
    <name evidence="4" type="ORF">GCM10009037_16330</name>
</gene>
<evidence type="ECO:0000313" key="5">
    <source>
        <dbReference type="Proteomes" id="UP000628840"/>
    </source>
</evidence>
<feature type="region of interest" description="Disordered" evidence="1">
    <location>
        <begin position="147"/>
        <end position="177"/>
    </location>
</feature>
<dbReference type="AlphaFoldDB" id="A0A830F9Q4"/>
<dbReference type="EMBL" id="BMPF01000002">
    <property type="protein sequence ID" value="GGL33420.1"/>
    <property type="molecule type" value="Genomic_DNA"/>
</dbReference>
<dbReference type="Gene3D" id="3.40.1350.10">
    <property type="match status" value="1"/>
</dbReference>
<keyword evidence="2" id="KW-1133">Transmembrane helix</keyword>
<dbReference type="InterPro" id="IPR007560">
    <property type="entry name" value="Restrct_endonuc_IV_Mrr"/>
</dbReference>
<reference evidence="4 5" key="1">
    <citation type="journal article" date="2019" name="Int. J. Syst. Evol. Microbiol.">
        <title>The Global Catalogue of Microorganisms (GCM) 10K type strain sequencing project: providing services to taxonomists for standard genome sequencing and annotation.</title>
        <authorList>
            <consortium name="The Broad Institute Genomics Platform"/>
            <consortium name="The Broad Institute Genome Sequencing Center for Infectious Disease"/>
            <person name="Wu L."/>
            <person name="Ma J."/>
        </authorList>
    </citation>
    <scope>NUCLEOTIDE SEQUENCE [LARGE SCALE GENOMIC DNA]</scope>
    <source>
        <strain evidence="4 5">JCM 19585</strain>
    </source>
</reference>
<dbReference type="RefSeq" id="WP_229871062.1">
    <property type="nucleotide sequence ID" value="NZ_BMPF01000002.1"/>
</dbReference>
<dbReference type="InterPro" id="IPR011335">
    <property type="entry name" value="Restrct_endonuc-II-like"/>
</dbReference>
<sequence>MAELSEDEIKCQLQQMDPYEFEELVAEIWELQGYETTVRKGSGDRGIDVEAEIQTPVPQKVLIQAKRYSEGNKIGSEEVRKYATLYQQVSDTDTVVIVTTGDFTAEARRLADDLRVKIVDRYSFAKEVANNQRSLSKDYFDKQTVQRVDKASSERKKKTTSKTATHRNKSVSKSKESHGKELGKWNIFAASAILAIPASILVAFVVYIPKQITFPNIGLLDYFIFCYFISLWFCILSLGPKIARTKAKLAIPTTGLVFLFIGIPLLLIGTYLSPYIKLEDLGAYPVSLVAIMSYCLSYLYWEWEWYKHDSQSEYQNDRFLPDK</sequence>
<keyword evidence="2" id="KW-0812">Transmembrane</keyword>
<feature type="transmembrane region" description="Helical" evidence="2">
    <location>
        <begin position="219"/>
        <end position="238"/>
    </location>
</feature>
<organism evidence="4 5">
    <name type="scientific">Halarchaeum grantii</name>
    <dbReference type="NCBI Taxonomy" id="1193105"/>
    <lineage>
        <taxon>Archaea</taxon>
        <taxon>Methanobacteriati</taxon>
        <taxon>Methanobacteriota</taxon>
        <taxon>Stenosarchaea group</taxon>
        <taxon>Halobacteria</taxon>
        <taxon>Halobacteriales</taxon>
        <taxon>Halobacteriaceae</taxon>
    </lineage>
</organism>
<dbReference type="GO" id="GO:0015666">
    <property type="term" value="F:restriction endodeoxyribonuclease activity"/>
    <property type="evidence" value="ECO:0007669"/>
    <property type="project" value="TreeGrafter"/>
</dbReference>
<evidence type="ECO:0000313" key="4">
    <source>
        <dbReference type="EMBL" id="GGL33420.1"/>
    </source>
</evidence>
<feature type="transmembrane region" description="Helical" evidence="2">
    <location>
        <begin position="250"/>
        <end position="271"/>
    </location>
</feature>